<evidence type="ECO:0000256" key="7">
    <source>
        <dbReference type="ARBA" id="ARBA00022777"/>
    </source>
</evidence>
<keyword evidence="6 10" id="KW-0547">Nucleotide-binding</keyword>
<dbReference type="PANTHER" id="PTHR10344:SF4">
    <property type="entry name" value="UMP-CMP KINASE 2, MITOCHONDRIAL"/>
    <property type="match status" value="1"/>
</dbReference>
<evidence type="ECO:0000256" key="4">
    <source>
        <dbReference type="ARBA" id="ARBA00022679"/>
    </source>
</evidence>
<dbReference type="PROSITE" id="PS01331">
    <property type="entry name" value="THYMIDYLATE_KINASE"/>
    <property type="match status" value="1"/>
</dbReference>
<comment type="caution">
    <text evidence="13">The sequence shown here is derived from an EMBL/GenBank/DDBJ whole genome shotgun (WGS) entry which is preliminary data.</text>
</comment>
<feature type="binding site" evidence="10">
    <location>
        <begin position="17"/>
        <end position="24"/>
    </location>
    <ligand>
        <name>ATP</name>
        <dbReference type="ChEBI" id="CHEBI:30616"/>
    </ligand>
</feature>
<protein>
    <recommendedName>
        <fullName evidence="3 10">Thymidylate kinase</fullName>
        <ecNumber evidence="2 10">2.7.4.9</ecNumber>
    </recommendedName>
    <alternativeName>
        <fullName evidence="10">dTMP kinase</fullName>
    </alternativeName>
</protein>
<dbReference type="InterPro" id="IPR018095">
    <property type="entry name" value="Thymidylate_kin_CS"/>
</dbReference>
<dbReference type="Pfam" id="PF02223">
    <property type="entry name" value="Thymidylate_kin"/>
    <property type="match status" value="1"/>
</dbReference>
<evidence type="ECO:0000256" key="11">
    <source>
        <dbReference type="SAM" id="MobiDB-lite"/>
    </source>
</evidence>
<evidence type="ECO:0000256" key="10">
    <source>
        <dbReference type="HAMAP-Rule" id="MF_00165"/>
    </source>
</evidence>
<dbReference type="RefSeq" id="WP_380975804.1">
    <property type="nucleotide sequence ID" value="NZ_JBHTEF010000001.1"/>
</dbReference>
<dbReference type="SUPFAM" id="SSF52540">
    <property type="entry name" value="P-loop containing nucleoside triphosphate hydrolases"/>
    <property type="match status" value="1"/>
</dbReference>
<proteinExistence type="inferred from homology"/>
<dbReference type="EMBL" id="JBHTEF010000001">
    <property type="protein sequence ID" value="MFC7582020.1"/>
    <property type="molecule type" value="Genomic_DNA"/>
</dbReference>
<evidence type="ECO:0000256" key="5">
    <source>
        <dbReference type="ARBA" id="ARBA00022727"/>
    </source>
</evidence>
<evidence type="ECO:0000256" key="9">
    <source>
        <dbReference type="ARBA" id="ARBA00048743"/>
    </source>
</evidence>
<dbReference type="EC" id="2.7.4.9" evidence="2 10"/>
<reference evidence="14" key="1">
    <citation type="journal article" date="2019" name="Int. J. Syst. Evol. Microbiol.">
        <title>The Global Catalogue of Microorganisms (GCM) 10K type strain sequencing project: providing services to taxonomists for standard genome sequencing and annotation.</title>
        <authorList>
            <consortium name="The Broad Institute Genomics Platform"/>
            <consortium name="The Broad Institute Genome Sequencing Center for Infectious Disease"/>
            <person name="Wu L."/>
            <person name="Ma J."/>
        </authorList>
    </citation>
    <scope>NUCLEOTIDE SEQUENCE [LARGE SCALE GENOMIC DNA]</scope>
    <source>
        <strain evidence="14">CCUG 56698</strain>
    </source>
</reference>
<dbReference type="Proteomes" id="UP001596527">
    <property type="component" value="Unassembled WGS sequence"/>
</dbReference>
<feature type="domain" description="Thymidylate kinase-like" evidence="12">
    <location>
        <begin position="15"/>
        <end position="201"/>
    </location>
</feature>
<dbReference type="Gene3D" id="3.40.50.300">
    <property type="entry name" value="P-loop containing nucleotide triphosphate hydrolases"/>
    <property type="match status" value="1"/>
</dbReference>
<feature type="compositionally biased region" description="Low complexity" evidence="11">
    <location>
        <begin position="255"/>
        <end position="271"/>
    </location>
</feature>
<dbReference type="InterPro" id="IPR039430">
    <property type="entry name" value="Thymidylate_kin-like_dom"/>
</dbReference>
<evidence type="ECO:0000256" key="6">
    <source>
        <dbReference type="ARBA" id="ARBA00022741"/>
    </source>
</evidence>
<dbReference type="GO" id="GO:0004798">
    <property type="term" value="F:dTMP kinase activity"/>
    <property type="evidence" value="ECO:0007669"/>
    <property type="project" value="UniProtKB-EC"/>
</dbReference>
<evidence type="ECO:0000256" key="8">
    <source>
        <dbReference type="ARBA" id="ARBA00022840"/>
    </source>
</evidence>
<feature type="region of interest" description="Disordered" evidence="11">
    <location>
        <begin position="213"/>
        <end position="309"/>
    </location>
</feature>
<comment type="similarity">
    <text evidence="1 10">Belongs to the thymidylate kinase family.</text>
</comment>
<dbReference type="InterPro" id="IPR018094">
    <property type="entry name" value="Thymidylate_kinase"/>
</dbReference>
<gene>
    <name evidence="10 13" type="primary">tmk</name>
    <name evidence="13" type="ORF">ACFQWG_12525</name>
</gene>
<name>A0ABW2SQ38_9ACTO</name>
<evidence type="ECO:0000256" key="1">
    <source>
        <dbReference type="ARBA" id="ARBA00009776"/>
    </source>
</evidence>
<dbReference type="PANTHER" id="PTHR10344">
    <property type="entry name" value="THYMIDYLATE KINASE"/>
    <property type="match status" value="1"/>
</dbReference>
<keyword evidence="7 10" id="KW-0418">Kinase</keyword>
<dbReference type="CDD" id="cd01672">
    <property type="entry name" value="TMPK"/>
    <property type="match status" value="1"/>
</dbReference>
<keyword evidence="14" id="KW-1185">Reference proteome</keyword>
<accession>A0ABW2SQ38</accession>
<evidence type="ECO:0000259" key="12">
    <source>
        <dbReference type="Pfam" id="PF02223"/>
    </source>
</evidence>
<keyword evidence="8 10" id="KW-0067">ATP-binding</keyword>
<sequence length="309" mass="32830">MTDEGTASAGLFITFEGGDGSGKTTQIRRVGQWFTDRGRRVLLTREPGGTELGGEIRRLVQHGPEDVDARTEALLYAADRAYHVSTVVRPALEDGAVVLSDRYIDSSVAYQGAARDLGTGEILKLSEWATEGLRPDLTFLLDLPPEVGARRGSGDPDRLEREPGEFHERVRHEYLQLAEEDPDRIVVIDAVGTPGQVFSEIRGVLEERFYGHRVDLDEETGPIAPGEPERAGGGPEPAQPAGLSVGGSASDDAVPDGPASDAPVSPASAARRSTDRDGVSPVGTEASEEPSPLGSQATLWGDPGEGMLL</sequence>
<organism evidence="13 14">
    <name type="scientific">Schaalia naturae</name>
    <dbReference type="NCBI Taxonomy" id="635203"/>
    <lineage>
        <taxon>Bacteria</taxon>
        <taxon>Bacillati</taxon>
        <taxon>Actinomycetota</taxon>
        <taxon>Actinomycetes</taxon>
        <taxon>Actinomycetales</taxon>
        <taxon>Actinomycetaceae</taxon>
        <taxon>Schaalia</taxon>
    </lineage>
</organism>
<comment type="function">
    <text evidence="10">Phosphorylation of dTMP to form dTDP in both de novo and salvage pathways of dTTP synthesis.</text>
</comment>
<evidence type="ECO:0000256" key="3">
    <source>
        <dbReference type="ARBA" id="ARBA00017144"/>
    </source>
</evidence>
<evidence type="ECO:0000256" key="2">
    <source>
        <dbReference type="ARBA" id="ARBA00012980"/>
    </source>
</evidence>
<dbReference type="HAMAP" id="MF_00165">
    <property type="entry name" value="Thymidylate_kinase"/>
    <property type="match status" value="1"/>
</dbReference>
<comment type="catalytic activity">
    <reaction evidence="9 10">
        <text>dTMP + ATP = dTDP + ADP</text>
        <dbReference type="Rhea" id="RHEA:13517"/>
        <dbReference type="ChEBI" id="CHEBI:30616"/>
        <dbReference type="ChEBI" id="CHEBI:58369"/>
        <dbReference type="ChEBI" id="CHEBI:63528"/>
        <dbReference type="ChEBI" id="CHEBI:456216"/>
        <dbReference type="EC" id="2.7.4.9"/>
    </reaction>
</comment>
<dbReference type="NCBIfam" id="TIGR00041">
    <property type="entry name" value="DTMP_kinase"/>
    <property type="match status" value="1"/>
</dbReference>
<evidence type="ECO:0000313" key="14">
    <source>
        <dbReference type="Proteomes" id="UP001596527"/>
    </source>
</evidence>
<keyword evidence="5 10" id="KW-0545">Nucleotide biosynthesis</keyword>
<evidence type="ECO:0000313" key="13">
    <source>
        <dbReference type="EMBL" id="MFC7582020.1"/>
    </source>
</evidence>
<keyword evidence="4 10" id="KW-0808">Transferase</keyword>
<dbReference type="InterPro" id="IPR027417">
    <property type="entry name" value="P-loop_NTPase"/>
</dbReference>